<dbReference type="FunFam" id="3.20.20.300:FF:000002">
    <property type="entry name" value="Probable beta-glucosidase"/>
    <property type="match status" value="1"/>
</dbReference>
<keyword evidence="13" id="KW-0624">Polysaccharide degradation</keyword>
<comment type="similarity">
    <text evidence="4">Belongs to the glycosyl hydrolase 3 family.</text>
</comment>
<evidence type="ECO:0000256" key="17">
    <source>
        <dbReference type="ARBA" id="ARBA00083611"/>
    </source>
</evidence>
<keyword evidence="8" id="KW-0378">Hydrolase</keyword>
<comment type="pathway">
    <text evidence="3">Glycan metabolism; cellulose degradation.</text>
</comment>
<dbReference type="PRINTS" id="PR00133">
    <property type="entry name" value="GLHYDRLASE3"/>
</dbReference>
<evidence type="ECO:0000256" key="15">
    <source>
        <dbReference type="ARBA" id="ARBA00078013"/>
    </source>
</evidence>
<dbReference type="Proteomes" id="UP001187682">
    <property type="component" value="Unassembled WGS sequence"/>
</dbReference>
<evidence type="ECO:0000259" key="18">
    <source>
        <dbReference type="SMART" id="SM01217"/>
    </source>
</evidence>
<evidence type="ECO:0000313" key="19">
    <source>
        <dbReference type="EMBL" id="SPO06193.1"/>
    </source>
</evidence>
<keyword evidence="9" id="KW-0136">Cellulose degradation</keyword>
<evidence type="ECO:0000256" key="16">
    <source>
        <dbReference type="ARBA" id="ARBA00083231"/>
    </source>
</evidence>
<evidence type="ECO:0000256" key="11">
    <source>
        <dbReference type="ARBA" id="ARBA00023277"/>
    </source>
</evidence>
<evidence type="ECO:0000256" key="6">
    <source>
        <dbReference type="ARBA" id="ARBA00022525"/>
    </source>
</evidence>
<evidence type="ECO:0000256" key="7">
    <source>
        <dbReference type="ARBA" id="ARBA00022729"/>
    </source>
</evidence>
<keyword evidence="12" id="KW-0326">Glycosidase</keyword>
<comment type="catalytic activity">
    <reaction evidence="1">
        <text>Hydrolysis of terminal, non-reducing beta-D-glucosyl residues with release of beta-D-glucose.</text>
        <dbReference type="EC" id="3.2.1.21"/>
    </reaction>
</comment>
<evidence type="ECO:0000256" key="5">
    <source>
        <dbReference type="ARBA" id="ARBA00012744"/>
    </source>
</evidence>
<evidence type="ECO:0000256" key="1">
    <source>
        <dbReference type="ARBA" id="ARBA00000448"/>
    </source>
</evidence>
<gene>
    <name evidence="19" type="ORF">DNG_08882</name>
</gene>
<proteinExistence type="inferred from homology"/>
<evidence type="ECO:0000256" key="14">
    <source>
        <dbReference type="ARBA" id="ARBA00070030"/>
    </source>
</evidence>
<dbReference type="Pfam" id="PF14310">
    <property type="entry name" value="Fn3-like"/>
    <property type="match status" value="1"/>
</dbReference>
<evidence type="ECO:0000256" key="12">
    <source>
        <dbReference type="ARBA" id="ARBA00023295"/>
    </source>
</evidence>
<dbReference type="InterPro" id="IPR036962">
    <property type="entry name" value="Glyco_hydro_3_N_sf"/>
</dbReference>
<dbReference type="EMBL" id="ONZQ02000015">
    <property type="protein sequence ID" value="SPO06193.1"/>
    <property type="molecule type" value="Genomic_DNA"/>
</dbReference>
<evidence type="ECO:0000256" key="8">
    <source>
        <dbReference type="ARBA" id="ARBA00022801"/>
    </source>
</evidence>
<evidence type="ECO:0000313" key="20">
    <source>
        <dbReference type="Proteomes" id="UP001187682"/>
    </source>
</evidence>
<dbReference type="Gene3D" id="3.40.50.1700">
    <property type="entry name" value="Glycoside hydrolase family 3 C-terminal domain"/>
    <property type="match status" value="1"/>
</dbReference>
<dbReference type="EC" id="3.2.1.21" evidence="5"/>
<protein>
    <recommendedName>
        <fullName evidence="14">Beta-glucosidase cel3A</fullName>
        <ecNumber evidence="5">3.2.1.21</ecNumber>
    </recommendedName>
    <alternativeName>
        <fullName evidence="15">Beta-D-glucoside glucohydrolase cel3A</fullName>
    </alternativeName>
    <alternativeName>
        <fullName evidence="17">Cellobiase cel3A</fullName>
    </alternativeName>
    <alternativeName>
        <fullName evidence="16">Gentiobiase cel3A</fullName>
    </alternativeName>
</protein>
<dbReference type="Pfam" id="PF00933">
    <property type="entry name" value="Glyco_hydro_3"/>
    <property type="match status" value="1"/>
</dbReference>
<dbReference type="Gene3D" id="3.20.20.300">
    <property type="entry name" value="Glycoside hydrolase, family 3, N-terminal domain"/>
    <property type="match status" value="1"/>
</dbReference>
<dbReference type="PANTHER" id="PTHR42715:SF5">
    <property type="entry name" value="BETA-GLUCOSIDASE M-RELATED"/>
    <property type="match status" value="1"/>
</dbReference>
<comment type="subcellular location">
    <subcellularLocation>
        <location evidence="2">Secreted</location>
    </subcellularLocation>
</comment>
<keyword evidence="11" id="KW-0119">Carbohydrate metabolism</keyword>
<dbReference type="AlphaFoldDB" id="A0AAE8SYY2"/>
<dbReference type="SUPFAM" id="SSF51445">
    <property type="entry name" value="(Trans)glycosidases"/>
    <property type="match status" value="1"/>
</dbReference>
<dbReference type="SMART" id="SM01217">
    <property type="entry name" value="Fn3_like"/>
    <property type="match status" value="1"/>
</dbReference>
<dbReference type="InterPro" id="IPR001764">
    <property type="entry name" value="Glyco_hydro_3_N"/>
</dbReference>
<feature type="domain" description="Fibronectin type III-like" evidence="18">
    <location>
        <begin position="700"/>
        <end position="765"/>
    </location>
</feature>
<keyword evidence="20" id="KW-1185">Reference proteome</keyword>
<dbReference type="Pfam" id="PF01915">
    <property type="entry name" value="Glyco_hydro_3_C"/>
    <property type="match status" value="1"/>
</dbReference>
<comment type="caution">
    <text evidence="19">The sequence shown here is derived from an EMBL/GenBank/DDBJ whole genome shotgun (WGS) entry which is preliminary data.</text>
</comment>
<reference evidence="19" key="1">
    <citation type="submission" date="2018-03" db="EMBL/GenBank/DDBJ databases">
        <authorList>
            <person name="Guldener U."/>
        </authorList>
    </citation>
    <scope>NUCLEOTIDE SEQUENCE</scope>
</reference>
<dbReference type="InterPro" id="IPR026891">
    <property type="entry name" value="Fn3-like"/>
</dbReference>
<keyword evidence="10" id="KW-0325">Glycoprotein</keyword>
<organism evidence="19 20">
    <name type="scientific">Cephalotrichum gorgonifer</name>
    <dbReference type="NCBI Taxonomy" id="2041049"/>
    <lineage>
        <taxon>Eukaryota</taxon>
        <taxon>Fungi</taxon>
        <taxon>Dikarya</taxon>
        <taxon>Ascomycota</taxon>
        <taxon>Pezizomycotina</taxon>
        <taxon>Sordariomycetes</taxon>
        <taxon>Hypocreomycetidae</taxon>
        <taxon>Microascales</taxon>
        <taxon>Microascaceae</taxon>
        <taxon>Cephalotrichum</taxon>
    </lineage>
</organism>
<dbReference type="InterPro" id="IPR013783">
    <property type="entry name" value="Ig-like_fold"/>
</dbReference>
<dbReference type="GO" id="GO:0030245">
    <property type="term" value="P:cellulose catabolic process"/>
    <property type="evidence" value="ECO:0007669"/>
    <property type="project" value="UniProtKB-KW"/>
</dbReference>
<dbReference type="InterPro" id="IPR036881">
    <property type="entry name" value="Glyco_hydro_3_C_sf"/>
</dbReference>
<evidence type="ECO:0000256" key="10">
    <source>
        <dbReference type="ARBA" id="ARBA00023180"/>
    </source>
</evidence>
<dbReference type="GO" id="GO:0008422">
    <property type="term" value="F:beta-glucosidase activity"/>
    <property type="evidence" value="ECO:0007669"/>
    <property type="project" value="UniProtKB-EC"/>
</dbReference>
<evidence type="ECO:0000256" key="4">
    <source>
        <dbReference type="ARBA" id="ARBA00005336"/>
    </source>
</evidence>
<accession>A0AAE8SYY2</accession>
<sequence length="776" mass="83811">MKLLMIFLFGLASAQKIISDTHFYGQSPPVYPSPEGAGLGDWKAPYAKAKKLVSKLSIDEKTKLTAGVRTINNGCGGNIPPIERVGFPGMCFQDAGQGVRATNLVNAYASGISVGASWNKDLAKERSEFMHKEFKAKGANVALGPAIGAAGRVVTNGRLWEGFSVDPYLAGVLGAETVKGARSVGVITSAKHYILNEQETSRIPQGEVEAISSNVDDKTMHELYLWPFQDAVRAGTGNIMCSYQRVNNSYGCANSKTLNGLLKTELGFQGFVVTDWNAQHAGVATALAGLDVAMPDSPFWGTNLTTAIRNGSVPESRLDDMATRVLATWYYAGQDQDFPPPGVGLPKDLKAPHKRVNARDPASKNTLFQGAVQGHVLVKNDGALPLKKPEVINLFGYGAKAPNLSGPSGASTGWSAGFQAANATDFLLAVYEGFRGPATPIAQNGTIVSGGGSGANAPAYISTPFEALSQRAYEDHSVLSWDFESWAPQVAADPDVCIVVINAFGSEVFDRATLADERSDSLVNSVADQCSNTVVVIQNVGTRLVDRFADHPNVTAIVYTHMPGQDAGRALVALLYGDENFSGRLPYTVAREESDYGNLLRPSMPEGDYEMFPQSNFEEGAFIDYRDFAARSVRPRYEFGFGLSYTTFEFRNLGIRVTGDRRSKPYPTGKVLPGGPLDLWDTLVKITADITNTGSVRGQEVVQLYVERTDGGLWLRGFDKVDLAPGETRKVVMELNRRDLSDWDVVAQKWKLSEGSVRVHVGASVLDLRLDGSFDL</sequence>
<dbReference type="GO" id="GO:0005576">
    <property type="term" value="C:extracellular region"/>
    <property type="evidence" value="ECO:0007669"/>
    <property type="project" value="UniProtKB-SubCell"/>
</dbReference>
<evidence type="ECO:0000256" key="13">
    <source>
        <dbReference type="ARBA" id="ARBA00023326"/>
    </source>
</evidence>
<dbReference type="PANTHER" id="PTHR42715">
    <property type="entry name" value="BETA-GLUCOSIDASE"/>
    <property type="match status" value="1"/>
</dbReference>
<keyword evidence="6" id="KW-0964">Secreted</keyword>
<evidence type="ECO:0000256" key="2">
    <source>
        <dbReference type="ARBA" id="ARBA00004613"/>
    </source>
</evidence>
<dbReference type="InterPro" id="IPR002772">
    <property type="entry name" value="Glyco_hydro_3_C"/>
</dbReference>
<evidence type="ECO:0000256" key="9">
    <source>
        <dbReference type="ARBA" id="ARBA00023001"/>
    </source>
</evidence>
<dbReference type="Gene3D" id="2.60.40.10">
    <property type="entry name" value="Immunoglobulins"/>
    <property type="match status" value="1"/>
</dbReference>
<dbReference type="InterPro" id="IPR017853">
    <property type="entry name" value="GH"/>
</dbReference>
<dbReference type="InterPro" id="IPR050288">
    <property type="entry name" value="Cellulose_deg_GH3"/>
</dbReference>
<dbReference type="SUPFAM" id="SSF52279">
    <property type="entry name" value="Beta-D-glucan exohydrolase, C-terminal domain"/>
    <property type="match status" value="1"/>
</dbReference>
<evidence type="ECO:0000256" key="3">
    <source>
        <dbReference type="ARBA" id="ARBA00004987"/>
    </source>
</evidence>
<name>A0AAE8SYY2_9PEZI</name>
<keyword evidence="7" id="KW-0732">Signal</keyword>